<protein>
    <submittedName>
        <fullName evidence="1">Uncharacterized protein</fullName>
    </submittedName>
</protein>
<evidence type="ECO:0000313" key="2">
    <source>
        <dbReference type="Proteomes" id="UP000597617"/>
    </source>
</evidence>
<evidence type="ECO:0000313" key="1">
    <source>
        <dbReference type="EMBL" id="MBF9237453.1"/>
    </source>
</evidence>
<accession>A0ABS0IGG0</accession>
<proteinExistence type="predicted"/>
<keyword evidence="2" id="KW-1185">Reference proteome</keyword>
<comment type="caution">
    <text evidence="1">The sequence shown here is derived from an EMBL/GenBank/DDBJ whole genome shotgun (WGS) entry which is preliminary data.</text>
</comment>
<sequence length="472" mass="51581">MPINTTLSITVSLNGNSATVNVLGAKSGATRAFTMTTPDGTFTSQTTNVFATLSNGSHVATVVETDAIDGTETTVEKAFAVNVPPAPSMTFQQAPAFLNAVYNPMPVVLRAAPYAIGDLFYVEVWSTPGKAVHPVNNSPERAVLLQTLRSNGDGLGTASFDISGVLQSSFEAGGAYVPGLSTAFQKDETCYQGFFVRCGIIRFDAANKEIKTQLLSTNVQFALRAAFPLATTASLTRYFYTGDDTIPFLTNLPYAARRKRSEPTLLGLFAPLADTASLNLNAELVFRDGTSEVVALAGNQTASGGVYLFTVMAKNFQGHPKYDQLKRFSVWVNQTPIDGTAFRLSDTLEITVEDDVDQPVTVLFMNRKGTWDSLHFNRDTDTTIKLKSLAFANGYGQRTYQVSTDTTLTYYSGWLTADEYEWLKDLMTSPVLYINGSYYRQEDATFEKTTRLGLFTIELNVKPANEENTIKL</sequence>
<name>A0ABS0IGG0_9BACT</name>
<reference evidence="1 2" key="1">
    <citation type="submission" date="2020-11" db="EMBL/GenBank/DDBJ databases">
        <authorList>
            <person name="Kim M.K."/>
        </authorList>
    </citation>
    <scope>NUCLEOTIDE SEQUENCE [LARGE SCALE GENOMIC DNA]</scope>
    <source>
        <strain evidence="1 2">BT683</strain>
    </source>
</reference>
<dbReference type="RefSeq" id="WP_196281825.1">
    <property type="nucleotide sequence ID" value="NZ_JADQDQ010000003.1"/>
</dbReference>
<gene>
    <name evidence="1" type="ORF">I2I05_08585</name>
</gene>
<dbReference type="Proteomes" id="UP000597617">
    <property type="component" value="Unassembled WGS sequence"/>
</dbReference>
<organism evidence="1 2">
    <name type="scientific">Hymenobacter jeongseonensis</name>
    <dbReference type="NCBI Taxonomy" id="2791027"/>
    <lineage>
        <taxon>Bacteria</taxon>
        <taxon>Pseudomonadati</taxon>
        <taxon>Bacteroidota</taxon>
        <taxon>Cytophagia</taxon>
        <taxon>Cytophagales</taxon>
        <taxon>Hymenobacteraceae</taxon>
        <taxon>Hymenobacter</taxon>
    </lineage>
</organism>
<dbReference type="EMBL" id="JADQDQ010000003">
    <property type="protein sequence ID" value="MBF9237453.1"/>
    <property type="molecule type" value="Genomic_DNA"/>
</dbReference>